<organism evidence="5 6">
    <name type="scientific">Urochloa decumbens</name>
    <dbReference type="NCBI Taxonomy" id="240449"/>
    <lineage>
        <taxon>Eukaryota</taxon>
        <taxon>Viridiplantae</taxon>
        <taxon>Streptophyta</taxon>
        <taxon>Embryophyta</taxon>
        <taxon>Tracheophyta</taxon>
        <taxon>Spermatophyta</taxon>
        <taxon>Magnoliopsida</taxon>
        <taxon>Liliopsida</taxon>
        <taxon>Poales</taxon>
        <taxon>Poaceae</taxon>
        <taxon>PACMAD clade</taxon>
        <taxon>Panicoideae</taxon>
        <taxon>Panicodae</taxon>
        <taxon>Paniceae</taxon>
        <taxon>Melinidinae</taxon>
        <taxon>Urochloa</taxon>
    </lineage>
</organism>
<comment type="similarity">
    <text evidence="1 3">Belongs to the UDP-glycosyltransferase family.</text>
</comment>
<dbReference type="FunFam" id="3.40.50.2000:FF:000095">
    <property type="entry name" value="Glycosyltransferase"/>
    <property type="match status" value="1"/>
</dbReference>
<gene>
    <name evidence="5" type="ORF">URODEC1_LOCUS45310</name>
</gene>
<keyword evidence="3" id="KW-0328">Glycosyltransferase</keyword>
<proteinExistence type="inferred from homology"/>
<dbReference type="InterPro" id="IPR035595">
    <property type="entry name" value="UDP_glycos_trans_CS"/>
</dbReference>
<reference evidence="5 6" key="2">
    <citation type="submission" date="2024-10" db="EMBL/GenBank/DDBJ databases">
        <authorList>
            <person name="Ryan C."/>
        </authorList>
    </citation>
    <scope>NUCLEOTIDE SEQUENCE [LARGE SCALE GENOMIC DNA]</scope>
</reference>
<dbReference type="CDD" id="cd03784">
    <property type="entry name" value="GT1_Gtf-like"/>
    <property type="match status" value="1"/>
</dbReference>
<dbReference type="Proteomes" id="UP001497457">
    <property type="component" value="Chromosome 19rd"/>
</dbReference>
<dbReference type="FunFam" id="3.40.50.2000:FF:000020">
    <property type="entry name" value="Glycosyltransferase"/>
    <property type="match status" value="1"/>
</dbReference>
<dbReference type="GO" id="GO:0035251">
    <property type="term" value="F:UDP-glucosyltransferase activity"/>
    <property type="evidence" value="ECO:0007669"/>
    <property type="project" value="UniProtKB-ARBA"/>
</dbReference>
<dbReference type="InterPro" id="IPR002213">
    <property type="entry name" value="UDP_glucos_trans"/>
</dbReference>
<evidence type="ECO:0000256" key="2">
    <source>
        <dbReference type="ARBA" id="ARBA00022679"/>
    </source>
</evidence>
<dbReference type="AlphaFoldDB" id="A0ABC8ZKN3"/>
<sequence length="496" mass="52598">MEGAVAAAATATTAATGRRRPVVLYPSPGMGHLVSMIELGKILGARGLPVTIVVVDPPYNKGATGPFLAGVSASNPCITFHRLPPTTATSVVGSVRTKHHEGLTFEAIRACNPLLRDFLAASSPPPAVLVVDFFCSVALAVARDLGVPGYFFYTSGAEVLAFFLYLPVLHATTTADFKDMGEELVRVPGIPPFPATHAILPLMERDDAAYEGFLSASAVLSRAHGVIVNTFVSLERRAVEAVAEGLCTPPGLPTPPVVCIGPLIKSKEVLGEGGEECLAWLDAQPEGSVVFLCFGSIGRFSAEQIREVAAGLEASGQRFLWVVRAPPGGDGGEDPARKLVGKPAEPDLGALLPEGFLARTEGRGLVVKSWAPQRDVLAHAAVGGFVTHCGWNSVLEAVMAGVPMVAWPLYAEQRLNRVFLEEEMRLAVAVEGYDGEGELVAAEEVAAKVRWLMESDGGRALRERTLAAMRQAHDALREGGESEAALARLVDEWRRT</sequence>
<evidence type="ECO:0000313" key="6">
    <source>
        <dbReference type="Proteomes" id="UP001497457"/>
    </source>
</evidence>
<accession>A0ABC8ZKN3</accession>
<protein>
    <recommendedName>
        <fullName evidence="4">Glycosyltransferase</fullName>
        <ecNumber evidence="4">2.4.1.-</ecNumber>
    </recommendedName>
</protein>
<evidence type="ECO:0000313" key="5">
    <source>
        <dbReference type="EMBL" id="CAL4961908.1"/>
    </source>
</evidence>
<reference evidence="6" key="1">
    <citation type="submission" date="2024-06" db="EMBL/GenBank/DDBJ databases">
        <authorList>
            <person name="Ryan C."/>
        </authorList>
    </citation>
    <scope>NUCLEOTIDE SEQUENCE [LARGE SCALE GENOMIC DNA]</scope>
</reference>
<dbReference type="PANTHER" id="PTHR48048:SF13">
    <property type="entry name" value="GLYCOSYLTRANSFERASE"/>
    <property type="match status" value="1"/>
</dbReference>
<dbReference type="InterPro" id="IPR050481">
    <property type="entry name" value="UDP-glycosyltransf_plant"/>
</dbReference>
<keyword evidence="2 3" id="KW-0808">Transferase</keyword>
<evidence type="ECO:0000256" key="1">
    <source>
        <dbReference type="ARBA" id="ARBA00009995"/>
    </source>
</evidence>
<dbReference type="PANTHER" id="PTHR48048">
    <property type="entry name" value="GLYCOSYLTRANSFERASE"/>
    <property type="match status" value="1"/>
</dbReference>
<dbReference type="Pfam" id="PF00201">
    <property type="entry name" value="UDPGT"/>
    <property type="match status" value="1"/>
</dbReference>
<dbReference type="PROSITE" id="PS00375">
    <property type="entry name" value="UDPGT"/>
    <property type="match status" value="1"/>
</dbReference>
<dbReference type="EMBL" id="OZ075129">
    <property type="protein sequence ID" value="CAL4961908.1"/>
    <property type="molecule type" value="Genomic_DNA"/>
</dbReference>
<keyword evidence="6" id="KW-1185">Reference proteome</keyword>
<evidence type="ECO:0000256" key="3">
    <source>
        <dbReference type="RuleBase" id="RU003718"/>
    </source>
</evidence>
<dbReference type="Gene3D" id="3.40.50.2000">
    <property type="entry name" value="Glycogen Phosphorylase B"/>
    <property type="match status" value="2"/>
</dbReference>
<dbReference type="SUPFAM" id="SSF53756">
    <property type="entry name" value="UDP-Glycosyltransferase/glycogen phosphorylase"/>
    <property type="match status" value="1"/>
</dbReference>
<name>A0ABC8ZKN3_9POAL</name>
<evidence type="ECO:0000256" key="4">
    <source>
        <dbReference type="RuleBase" id="RU362057"/>
    </source>
</evidence>
<dbReference type="EC" id="2.4.1.-" evidence="4"/>